<dbReference type="AlphaFoldDB" id="A0A9W7EIV3"/>
<feature type="compositionally biased region" description="Basic residues" evidence="1">
    <location>
        <begin position="387"/>
        <end position="422"/>
    </location>
</feature>
<name>A0A9W7EIV3_9STRA</name>
<protein>
    <submittedName>
        <fullName evidence="2">Uncharacterized protein</fullName>
    </submittedName>
</protein>
<gene>
    <name evidence="2" type="ORF">TrST_g6383</name>
</gene>
<proteinExistence type="predicted"/>
<evidence type="ECO:0000313" key="3">
    <source>
        <dbReference type="Proteomes" id="UP001165085"/>
    </source>
</evidence>
<reference evidence="3" key="1">
    <citation type="journal article" date="2023" name="Commun. Biol.">
        <title>Genome analysis of Parmales, the sister group of diatoms, reveals the evolutionary specialization of diatoms from phago-mixotrophs to photoautotrophs.</title>
        <authorList>
            <person name="Ban H."/>
            <person name="Sato S."/>
            <person name="Yoshikawa S."/>
            <person name="Yamada K."/>
            <person name="Nakamura Y."/>
            <person name="Ichinomiya M."/>
            <person name="Sato N."/>
            <person name="Blanc-Mathieu R."/>
            <person name="Endo H."/>
            <person name="Kuwata A."/>
            <person name="Ogata H."/>
        </authorList>
    </citation>
    <scope>NUCLEOTIDE SEQUENCE [LARGE SCALE GENOMIC DNA]</scope>
    <source>
        <strain evidence="3">NIES 3701</strain>
    </source>
</reference>
<organism evidence="2 3">
    <name type="scientific">Triparma strigata</name>
    <dbReference type="NCBI Taxonomy" id="1606541"/>
    <lineage>
        <taxon>Eukaryota</taxon>
        <taxon>Sar</taxon>
        <taxon>Stramenopiles</taxon>
        <taxon>Ochrophyta</taxon>
        <taxon>Bolidophyceae</taxon>
        <taxon>Parmales</taxon>
        <taxon>Triparmaceae</taxon>
        <taxon>Triparma</taxon>
    </lineage>
</organism>
<evidence type="ECO:0000313" key="2">
    <source>
        <dbReference type="EMBL" id="GMH80297.1"/>
    </source>
</evidence>
<feature type="region of interest" description="Disordered" evidence="1">
    <location>
        <begin position="541"/>
        <end position="568"/>
    </location>
</feature>
<sequence>MSRYVGPQILLEVVLGPKVLVTGELLTPLDFVLSKKRELSGDLACFVVFVGRQRISTRLRCVVHSDELRASGVQKPFRTTVILPDAPFVPVKVEFSWEVCVDDLLHRTPSGECELFSSKIRSASFQITNTLLPARNSTQNMQYMTTALAPREGAEGCNDNVFFKDTNKSSYMEITVQLTETASDKSAISTKDFLKSKEVQLVLCSFTEHGEPIEWKDTVCQDRTQPLIVQERKAGAGVSFRSPKRPYLRLLGSYEEEEEEENSATSAHGWIRFRVEEISKGAWWCIKVQGTGKLAGVKAAYSEKFRVRSKEPSPKRKRESDSAAKAFFPEKSKKKQKIVTPELNATTVVSASRLNPSRPGKSRSYVEFAGDEVQDLGSDTSWGSPPAKRRKSTAVPAKKRNSTAAPAKKRNSTSPPAKRRRSTAAPAEKKKSASAHLLSPFVSANETTKSLVVDPSSEFTDFPVSAFTLPVPESTTSMLTNLPTNLPTFPPAFPQSIQRTLSSPATLQNNNAGVCFIEQRLVKPTVTTSLPVNPTGFKLIAPAPLPARKPQSGPKSKPMPKKISASVASVTPPPTYNRPYFQPEIVYNFEGHLVEKLTLEDGKNTAIMKQQFYSFDARDAASANLEDLQELRNLGFGT</sequence>
<dbReference type="Proteomes" id="UP001165085">
    <property type="component" value="Unassembled WGS sequence"/>
</dbReference>
<comment type="caution">
    <text evidence="2">The sequence shown here is derived from an EMBL/GenBank/DDBJ whole genome shotgun (WGS) entry which is preliminary data.</text>
</comment>
<feature type="compositionally biased region" description="Basic and acidic residues" evidence="1">
    <location>
        <begin position="306"/>
        <end position="322"/>
    </location>
</feature>
<accession>A0A9W7EIV3</accession>
<keyword evidence="3" id="KW-1185">Reference proteome</keyword>
<evidence type="ECO:0000256" key="1">
    <source>
        <dbReference type="SAM" id="MobiDB-lite"/>
    </source>
</evidence>
<dbReference type="EMBL" id="BRXY01000243">
    <property type="protein sequence ID" value="GMH80297.1"/>
    <property type="molecule type" value="Genomic_DNA"/>
</dbReference>
<dbReference type="OrthoDB" id="10604293at2759"/>
<feature type="region of interest" description="Disordered" evidence="1">
    <location>
        <begin position="306"/>
        <end position="339"/>
    </location>
</feature>
<feature type="region of interest" description="Disordered" evidence="1">
    <location>
        <begin position="376"/>
        <end position="434"/>
    </location>
</feature>